<feature type="binding site" evidence="14">
    <location>
        <position position="581"/>
    </location>
    <ligand>
        <name>L-isoleucyl-5'-AMP</name>
        <dbReference type="ChEBI" id="CHEBI:178002"/>
    </ligand>
</feature>
<dbReference type="GO" id="GO:0002161">
    <property type="term" value="F:aminoacyl-tRNA deacylase activity"/>
    <property type="evidence" value="ECO:0007669"/>
    <property type="project" value="InterPro"/>
</dbReference>
<feature type="domain" description="Zinc finger FPG/IleRS-type" evidence="16">
    <location>
        <begin position="919"/>
        <end position="945"/>
    </location>
</feature>
<dbReference type="InterPro" id="IPR014729">
    <property type="entry name" value="Rossmann-like_a/b/a_fold"/>
</dbReference>
<dbReference type="PANTHER" id="PTHR42765">
    <property type="entry name" value="SOLEUCYL-TRNA SYNTHETASE"/>
    <property type="match status" value="1"/>
</dbReference>
<evidence type="ECO:0000256" key="1">
    <source>
        <dbReference type="ARBA" id="ARBA00004496"/>
    </source>
</evidence>
<keyword evidence="19" id="KW-1185">Reference proteome</keyword>
<dbReference type="FunFam" id="3.40.50.620:FF:000048">
    <property type="entry name" value="Isoleucine--tRNA ligase"/>
    <property type="match status" value="1"/>
</dbReference>
<dbReference type="EMBL" id="VWXX01000004">
    <property type="protein sequence ID" value="KAA6186657.1"/>
    <property type="molecule type" value="Genomic_DNA"/>
</dbReference>
<dbReference type="PRINTS" id="PR00984">
    <property type="entry name" value="TRNASYNTHILE"/>
</dbReference>
<dbReference type="InterPro" id="IPR002300">
    <property type="entry name" value="aa-tRNA-synth_Ia"/>
</dbReference>
<evidence type="ECO:0000256" key="2">
    <source>
        <dbReference type="ARBA" id="ARBA00006887"/>
    </source>
</evidence>
<dbReference type="FunFam" id="3.40.50.620:FF:000042">
    <property type="entry name" value="Isoleucine--tRNA ligase"/>
    <property type="match status" value="1"/>
</dbReference>
<dbReference type="Pfam" id="PF06827">
    <property type="entry name" value="zf-FPG_IleRS"/>
    <property type="match status" value="1"/>
</dbReference>
<keyword evidence="4 14" id="KW-0963">Cytoplasm</keyword>
<dbReference type="OrthoDB" id="9810365at2"/>
<dbReference type="Gene3D" id="3.90.740.10">
    <property type="entry name" value="Valyl/Leucyl/Isoleucyl-tRNA synthetase, editing domain"/>
    <property type="match status" value="1"/>
</dbReference>
<comment type="subunit">
    <text evidence="3 14">Monomer.</text>
</comment>
<dbReference type="CDD" id="cd07960">
    <property type="entry name" value="Anticodon_Ia_Ile_BEm"/>
    <property type="match status" value="1"/>
</dbReference>
<name>A0A5M8FPC4_9GAMM</name>
<dbReference type="GO" id="GO:0005524">
    <property type="term" value="F:ATP binding"/>
    <property type="evidence" value="ECO:0007669"/>
    <property type="project" value="UniProtKB-UniRule"/>
</dbReference>
<dbReference type="PANTHER" id="PTHR42765:SF1">
    <property type="entry name" value="ISOLEUCINE--TRNA LIGASE, MITOCHONDRIAL"/>
    <property type="match status" value="1"/>
</dbReference>
<dbReference type="GO" id="GO:0000049">
    <property type="term" value="F:tRNA binding"/>
    <property type="evidence" value="ECO:0007669"/>
    <property type="project" value="InterPro"/>
</dbReference>
<feature type="short sequence motif" description="'KMSKS' region" evidence="14">
    <location>
        <begin position="622"/>
        <end position="626"/>
    </location>
</feature>
<keyword evidence="8 14" id="KW-0862">Zinc</keyword>
<dbReference type="HAMAP" id="MF_02002">
    <property type="entry name" value="Ile_tRNA_synth_type1"/>
    <property type="match status" value="1"/>
</dbReference>
<dbReference type="InterPro" id="IPR001412">
    <property type="entry name" value="aa-tRNA-synth_I_CS"/>
</dbReference>
<evidence type="ECO:0000256" key="3">
    <source>
        <dbReference type="ARBA" id="ARBA00011245"/>
    </source>
</evidence>
<dbReference type="RefSeq" id="WP_150090899.1">
    <property type="nucleotide sequence ID" value="NZ_JBFUOH010000052.1"/>
</dbReference>
<dbReference type="EC" id="6.1.1.5" evidence="14"/>
<evidence type="ECO:0000313" key="19">
    <source>
        <dbReference type="Proteomes" id="UP000322981"/>
    </source>
</evidence>
<dbReference type="NCBIfam" id="TIGR00392">
    <property type="entry name" value="ileS"/>
    <property type="match status" value="1"/>
</dbReference>
<dbReference type="InterPro" id="IPR013155">
    <property type="entry name" value="M/V/L/I-tRNA-synth_anticd-bd"/>
</dbReference>
<feature type="binding site" evidence="14">
    <location>
        <position position="625"/>
    </location>
    <ligand>
        <name>ATP</name>
        <dbReference type="ChEBI" id="CHEBI:30616"/>
    </ligand>
</feature>
<comment type="subcellular location">
    <subcellularLocation>
        <location evidence="1 14">Cytoplasm</location>
    </subcellularLocation>
</comment>
<evidence type="ECO:0000259" key="15">
    <source>
        <dbReference type="Pfam" id="PF00133"/>
    </source>
</evidence>
<dbReference type="Proteomes" id="UP000322981">
    <property type="component" value="Unassembled WGS sequence"/>
</dbReference>
<dbReference type="GO" id="GO:0006428">
    <property type="term" value="P:isoleucyl-tRNA aminoacylation"/>
    <property type="evidence" value="ECO:0007669"/>
    <property type="project" value="UniProtKB-UniRule"/>
</dbReference>
<evidence type="ECO:0000256" key="6">
    <source>
        <dbReference type="ARBA" id="ARBA00022723"/>
    </source>
</evidence>
<dbReference type="Pfam" id="PF08264">
    <property type="entry name" value="Anticodon_1"/>
    <property type="match status" value="1"/>
</dbReference>
<proteinExistence type="inferred from homology"/>
<feature type="domain" description="Methionyl/Valyl/Leucyl/Isoleucyl-tRNA synthetase anticodon-binding" evidence="17">
    <location>
        <begin position="705"/>
        <end position="860"/>
    </location>
</feature>
<reference evidence="18 19" key="1">
    <citation type="submission" date="2019-09" db="EMBL/GenBank/DDBJ databases">
        <title>Whole-genome sequence of the purple sulfur bacterium Thiohalocapsa marina DSM 19078.</title>
        <authorList>
            <person name="Kyndt J.A."/>
            <person name="Meyer T.E."/>
        </authorList>
    </citation>
    <scope>NUCLEOTIDE SEQUENCE [LARGE SCALE GENOMIC DNA]</scope>
    <source>
        <strain evidence="18 19">DSM 19078</strain>
    </source>
</reference>
<comment type="catalytic activity">
    <reaction evidence="13 14">
        <text>tRNA(Ile) + L-isoleucine + ATP = L-isoleucyl-tRNA(Ile) + AMP + diphosphate</text>
        <dbReference type="Rhea" id="RHEA:11060"/>
        <dbReference type="Rhea" id="RHEA-COMP:9666"/>
        <dbReference type="Rhea" id="RHEA-COMP:9695"/>
        <dbReference type="ChEBI" id="CHEBI:30616"/>
        <dbReference type="ChEBI" id="CHEBI:33019"/>
        <dbReference type="ChEBI" id="CHEBI:58045"/>
        <dbReference type="ChEBI" id="CHEBI:78442"/>
        <dbReference type="ChEBI" id="CHEBI:78528"/>
        <dbReference type="ChEBI" id="CHEBI:456215"/>
        <dbReference type="EC" id="6.1.1.5"/>
    </reaction>
</comment>
<feature type="domain" description="Aminoacyl-tRNA synthetase class Ia" evidence="15">
    <location>
        <begin position="28"/>
        <end position="660"/>
    </location>
</feature>
<dbReference type="InterPro" id="IPR010663">
    <property type="entry name" value="Znf_FPG/IleRS"/>
</dbReference>
<evidence type="ECO:0000256" key="14">
    <source>
        <dbReference type="HAMAP-Rule" id="MF_02002"/>
    </source>
</evidence>
<evidence type="ECO:0000256" key="13">
    <source>
        <dbReference type="ARBA" id="ARBA00048359"/>
    </source>
</evidence>
<dbReference type="PROSITE" id="PS00178">
    <property type="entry name" value="AA_TRNA_LIGASE_I"/>
    <property type="match status" value="1"/>
</dbReference>
<dbReference type="InterPro" id="IPR002301">
    <property type="entry name" value="Ile-tRNA-ligase"/>
</dbReference>
<comment type="function">
    <text evidence="12 14">Catalyzes the attachment of isoleucine to tRNA(Ile). As IleRS can inadvertently accommodate and process structurally similar amino acids such as valine, to avoid such errors it has two additional distinct tRNA(Ile)-dependent editing activities. One activity is designated as 'pretransfer' editing and involves the hydrolysis of activated Val-AMP. The other activity is designated 'posttransfer' editing and involves deacylation of mischarged Val-tRNA(Ile).</text>
</comment>
<comment type="cofactor">
    <cofactor evidence="14">
        <name>Zn(2+)</name>
        <dbReference type="ChEBI" id="CHEBI:29105"/>
    </cofactor>
    <text evidence="14">Binds 1 zinc ion per subunit.</text>
</comment>
<feature type="binding site" evidence="14">
    <location>
        <position position="923"/>
    </location>
    <ligand>
        <name>Zn(2+)</name>
        <dbReference type="ChEBI" id="CHEBI:29105"/>
    </ligand>
</feature>
<feature type="binding site" evidence="14">
    <location>
        <position position="940"/>
    </location>
    <ligand>
        <name>Zn(2+)</name>
        <dbReference type="ChEBI" id="CHEBI:29105"/>
    </ligand>
</feature>
<protein>
    <recommendedName>
        <fullName evidence="14">Isoleucine--tRNA ligase</fullName>
        <ecNumber evidence="14">6.1.1.5</ecNumber>
    </recommendedName>
    <alternativeName>
        <fullName evidence="14">Isoleucyl-tRNA synthetase</fullName>
        <shortName evidence="14">IleRS</shortName>
    </alternativeName>
</protein>
<dbReference type="InterPro" id="IPR023585">
    <property type="entry name" value="Ile-tRNA-ligase_type1"/>
</dbReference>
<organism evidence="18 19">
    <name type="scientific">Thiohalocapsa marina</name>
    <dbReference type="NCBI Taxonomy" id="424902"/>
    <lineage>
        <taxon>Bacteria</taxon>
        <taxon>Pseudomonadati</taxon>
        <taxon>Pseudomonadota</taxon>
        <taxon>Gammaproteobacteria</taxon>
        <taxon>Chromatiales</taxon>
        <taxon>Chromatiaceae</taxon>
        <taxon>Thiohalocapsa</taxon>
    </lineage>
</organism>
<dbReference type="GO" id="GO:0005829">
    <property type="term" value="C:cytosol"/>
    <property type="evidence" value="ECO:0007669"/>
    <property type="project" value="TreeGrafter"/>
</dbReference>
<feature type="binding site" evidence="14">
    <location>
        <position position="920"/>
    </location>
    <ligand>
        <name>Zn(2+)</name>
        <dbReference type="ChEBI" id="CHEBI:29105"/>
    </ligand>
</feature>
<dbReference type="SUPFAM" id="SSF50677">
    <property type="entry name" value="ValRS/IleRS/LeuRS editing domain"/>
    <property type="match status" value="1"/>
</dbReference>
<evidence type="ECO:0000259" key="17">
    <source>
        <dbReference type="Pfam" id="PF08264"/>
    </source>
</evidence>
<dbReference type="InterPro" id="IPR050081">
    <property type="entry name" value="Ile-tRNA_ligase"/>
</dbReference>
<feature type="short sequence motif" description="'HIGH' region" evidence="14">
    <location>
        <begin position="60"/>
        <end position="70"/>
    </location>
</feature>
<dbReference type="Gene3D" id="1.10.730.20">
    <property type="match status" value="1"/>
</dbReference>
<comment type="caution">
    <text evidence="18">The sequence shown here is derived from an EMBL/GenBank/DDBJ whole genome shotgun (WGS) entry which is preliminary data.</text>
</comment>
<evidence type="ECO:0000256" key="12">
    <source>
        <dbReference type="ARBA" id="ARBA00025217"/>
    </source>
</evidence>
<gene>
    <name evidence="14 18" type="primary">ileS</name>
    <name evidence="18" type="ORF">F2Q65_04600</name>
</gene>
<keyword evidence="7 14" id="KW-0547">Nucleotide-binding</keyword>
<evidence type="ECO:0000256" key="10">
    <source>
        <dbReference type="ARBA" id="ARBA00022917"/>
    </source>
</evidence>
<sequence length="957" mass="106636">MTDYKHTLNLPKTGFPMKANLAQREPEMLKRWQDADVYGQIRAARTGAEAGSFLLHDGPPYANGDIHIGHAVNKVLKDIIVKSRTLDGLDAPYVPGWDCHGLPIELQVEKKKGKPGQKISAAQFRAACRDYAARQVDGQRRDFQRLGVLGDWDRPYLTMDFRTEADIVRALGRIVERGHLHKGSKPVHWCIDCGSALAEAEVEYADKESVAIDVRFEVLDEEALFARCHSVPNGHGDGPMSVVIWTTTPWTLPANQAVALNPELEYALVQTGLQTGLQADGDGPEGQGRERLLVAEGLLKDTMDRWGIEHYRVIAYGRGDAFEGLKLRHPFYDREVPVILGEHVTLEAGTGAVHTAPGHGLEDYVVGSRYQLPVDNPVGGDGRFVAGTPLFAGENVFDANNQVVELLKARGALLLATRFRHSYPHCWRHKTPIIFRATPQWFISMEQSGLRTAALRAIGEVRWMPDWGESRIDGMVRNRPDWCISRQRTWGVPIPLLVDKDTGALHPRTPELVEAVARRIEHKGIEAWFELTPEELLGDAEGARYQKVGDTLDVWFDSGVTHFSVLQQRDGLHAPADLYLEGSDQHRGWFQSSLLTSVAMTGHAPYRQVLTHGFTVDQQGRKMSKSLGNVISPQAVMKTLGADIIRLWVAATDYRAEMAVSDEILKRTADAYRRIRNTARFLLANLAGFDPAQHLVAPADMLALDRWAVDRALGVQQEIAAAYRDYQFHLIYHRLHNFCVVDMGGFYLDVIKDRQYTTQTDSRARRSCQTAMYHIVEAMSRWLAPILSFTADEIWQHIPGERPQTVFTATWYPGLFALEDGDGLDRTLWAQVLAVRTAVGKQLETARTQGLIGAALDAEVDLYCAPPLKAALDRLGEELRFVLITSAARVHATTEAPADARDTELEGLAARVTASPHGKCVRCWHHRADVGTHSEHPELCGRCVENVAGAGEERRFA</sequence>
<dbReference type="InterPro" id="IPR009080">
    <property type="entry name" value="tRNAsynth_Ia_anticodon-bd"/>
</dbReference>
<dbReference type="Pfam" id="PF00133">
    <property type="entry name" value="tRNA-synt_1"/>
    <property type="match status" value="1"/>
</dbReference>
<evidence type="ECO:0000256" key="11">
    <source>
        <dbReference type="ARBA" id="ARBA00023146"/>
    </source>
</evidence>
<feature type="binding site" evidence="14">
    <location>
        <position position="943"/>
    </location>
    <ligand>
        <name>Zn(2+)</name>
        <dbReference type="ChEBI" id="CHEBI:29105"/>
    </ligand>
</feature>
<dbReference type="CDD" id="cd00818">
    <property type="entry name" value="IleRS_core"/>
    <property type="match status" value="1"/>
</dbReference>
<evidence type="ECO:0000256" key="8">
    <source>
        <dbReference type="ARBA" id="ARBA00022833"/>
    </source>
</evidence>
<keyword evidence="11 14" id="KW-0030">Aminoacyl-tRNA synthetase</keyword>
<evidence type="ECO:0000256" key="4">
    <source>
        <dbReference type="ARBA" id="ARBA00022490"/>
    </source>
</evidence>
<comment type="similarity">
    <text evidence="2 14">Belongs to the class-I aminoacyl-tRNA synthetase family. IleS type 1 subfamily.</text>
</comment>
<dbReference type="InterPro" id="IPR033708">
    <property type="entry name" value="Anticodon_Ile_BEm"/>
</dbReference>
<dbReference type="InterPro" id="IPR009008">
    <property type="entry name" value="Val/Leu/Ile-tRNA-synth_edit"/>
</dbReference>
<dbReference type="Gene3D" id="3.40.50.620">
    <property type="entry name" value="HUPs"/>
    <property type="match status" value="2"/>
</dbReference>
<evidence type="ECO:0000256" key="9">
    <source>
        <dbReference type="ARBA" id="ARBA00022840"/>
    </source>
</evidence>
<evidence type="ECO:0000256" key="7">
    <source>
        <dbReference type="ARBA" id="ARBA00022741"/>
    </source>
</evidence>
<comment type="domain">
    <text evidence="14">IleRS has two distinct active sites: one for aminoacylation and one for editing. The misactivated valine is translocated from the active site to the editing site, which sterically excludes the correctly activated isoleucine. The single editing site contains two valyl binding pockets, one specific for each substrate (Val-AMP or Val-tRNA(Ile)).</text>
</comment>
<evidence type="ECO:0000313" key="18">
    <source>
        <dbReference type="EMBL" id="KAA6186657.1"/>
    </source>
</evidence>
<evidence type="ECO:0000256" key="5">
    <source>
        <dbReference type="ARBA" id="ARBA00022598"/>
    </source>
</evidence>
<dbReference type="SUPFAM" id="SSF52374">
    <property type="entry name" value="Nucleotidylyl transferase"/>
    <property type="match status" value="1"/>
</dbReference>
<keyword evidence="5 14" id="KW-0436">Ligase</keyword>
<evidence type="ECO:0000259" key="16">
    <source>
        <dbReference type="Pfam" id="PF06827"/>
    </source>
</evidence>
<keyword evidence="10 14" id="KW-0648">Protein biosynthesis</keyword>
<dbReference type="AlphaFoldDB" id="A0A5M8FPC4"/>
<dbReference type="SUPFAM" id="SSF47323">
    <property type="entry name" value="Anticodon-binding domain of a subclass of class I aminoacyl-tRNA synthetases"/>
    <property type="match status" value="1"/>
</dbReference>
<dbReference type="FunFam" id="1.10.730.20:FF:000001">
    <property type="entry name" value="Isoleucine--tRNA ligase"/>
    <property type="match status" value="1"/>
</dbReference>
<dbReference type="GO" id="GO:0008270">
    <property type="term" value="F:zinc ion binding"/>
    <property type="evidence" value="ECO:0007669"/>
    <property type="project" value="UniProtKB-UniRule"/>
</dbReference>
<dbReference type="GO" id="GO:0004822">
    <property type="term" value="F:isoleucine-tRNA ligase activity"/>
    <property type="evidence" value="ECO:0007669"/>
    <property type="project" value="UniProtKB-UniRule"/>
</dbReference>
<keyword evidence="6 14" id="KW-0479">Metal-binding</keyword>
<keyword evidence="9 14" id="KW-0067">ATP-binding</keyword>
<accession>A0A5M8FPC4</accession>